<keyword evidence="2" id="KW-1185">Reference proteome</keyword>
<proteinExistence type="predicted"/>
<dbReference type="EMBL" id="JARBWL010000001">
    <property type="protein sequence ID" value="MDI2590328.1"/>
    <property type="molecule type" value="Genomic_DNA"/>
</dbReference>
<evidence type="ECO:0000313" key="2">
    <source>
        <dbReference type="Proteomes" id="UP001159100"/>
    </source>
</evidence>
<sequence>MKNHPVQDLLSSLVDPVRGQLPPKGVAMVHYGPDGVSVATHGQADYSAQAGGGLIIRYSARRAGGAPYSQSQLAVDAQGRAQHSTTRMLAPDGSLRQVVTGAYDDLRLTDAGTPAEGVARLSVADAQGRTTHSAQMAYSDEHYASYQLSSFDPAGRVTDSTTVDYAQAQMAGTRLVGGVLAVTRTDAQGQRASSAQSFLNAQGVPYKVLVTRYAKDGVTVGGYVDSDYSAVVFDALRLIKAGQMVIRTTSAEGRPESASVLHFRAGQLVSTRALEDVVQEAAPSPLLVAPVAAPWTPSRPADRCVLRRRVDGSLLHKREDWFTRPGTSGIPRRSQVTLYARDGTRAIRLTDVDYAGTRFDSAGNPTGGAIVSTQYQAGVRSSTACIAY</sequence>
<dbReference type="RefSeq" id="WP_259502912.1">
    <property type="nucleotide sequence ID" value="NZ_JARBWL010000001.1"/>
</dbReference>
<organism evidence="1 2">
    <name type="scientific">Pseudomonas fungipugnans</name>
    <dbReference type="NCBI Taxonomy" id="3024217"/>
    <lineage>
        <taxon>Bacteria</taxon>
        <taxon>Pseudomonadati</taxon>
        <taxon>Pseudomonadota</taxon>
        <taxon>Gammaproteobacteria</taxon>
        <taxon>Pseudomonadales</taxon>
        <taxon>Pseudomonadaceae</taxon>
        <taxon>Pseudomonas</taxon>
    </lineage>
</organism>
<dbReference type="Proteomes" id="UP001159100">
    <property type="component" value="Unassembled WGS sequence"/>
</dbReference>
<protein>
    <submittedName>
        <fullName evidence="1">Uncharacterized protein</fullName>
    </submittedName>
</protein>
<reference evidence="1 2" key="1">
    <citation type="submission" date="2023-02" db="EMBL/GenBank/DDBJ databases">
        <title>Pseudomonas chrutzelriedensis sp. nov., a potently antifungal strain isolated from moss.</title>
        <authorList>
            <person name="Schnyder A."/>
            <person name="Kalawong R."/>
            <person name="Eberl L."/>
            <person name="Agnoli K."/>
        </authorList>
    </citation>
    <scope>NUCLEOTIDE SEQUENCE [LARGE SCALE GENOMIC DNA]</scope>
    <source>
        <strain evidence="1 2">681</strain>
    </source>
</reference>
<accession>A0ABT6QHG4</accession>
<comment type="caution">
    <text evidence="1">The sequence shown here is derived from an EMBL/GenBank/DDBJ whole genome shotgun (WGS) entry which is preliminary data.</text>
</comment>
<evidence type="ECO:0000313" key="1">
    <source>
        <dbReference type="EMBL" id="MDI2590328.1"/>
    </source>
</evidence>
<name>A0ABT6QHG4_9PSED</name>
<gene>
    <name evidence="1" type="ORF">POF45_02620</name>
</gene>